<dbReference type="PANTHER" id="PTHR47143">
    <property type="entry name" value="TRANSIENT RECEPTOR POTENTIAL CATION CHANNEL PROTEIN PAINLESS"/>
    <property type="match status" value="1"/>
</dbReference>
<dbReference type="Proteomes" id="UP000282613">
    <property type="component" value="Unassembled WGS sequence"/>
</dbReference>
<keyword evidence="4 14" id="KW-0812">Transmembrane</keyword>
<feature type="transmembrane region" description="Helical" evidence="14">
    <location>
        <begin position="776"/>
        <end position="796"/>
    </location>
</feature>
<evidence type="ECO:0000313" key="18">
    <source>
        <dbReference type="WBParaSite" id="TASK_0000002201-mRNA-1"/>
    </source>
</evidence>
<keyword evidence="5" id="KW-0677">Repeat</keyword>
<proteinExistence type="predicted"/>
<feature type="domain" description="Ion transport" evidence="15">
    <location>
        <begin position="775"/>
        <end position="1021"/>
    </location>
</feature>
<feature type="region of interest" description="Disordered" evidence="13">
    <location>
        <begin position="45"/>
        <end position="70"/>
    </location>
</feature>
<dbReference type="PANTHER" id="PTHR47143:SF1">
    <property type="entry name" value="ION_TRANS DOMAIN-CONTAINING PROTEIN"/>
    <property type="match status" value="1"/>
</dbReference>
<keyword evidence="10" id="KW-0325">Glycoprotein</keyword>
<evidence type="ECO:0000256" key="7">
    <source>
        <dbReference type="ARBA" id="ARBA00023043"/>
    </source>
</evidence>
<feature type="transmembrane region" description="Helical" evidence="14">
    <location>
        <begin position="878"/>
        <end position="898"/>
    </location>
</feature>
<dbReference type="SMART" id="SM00248">
    <property type="entry name" value="ANK"/>
    <property type="match status" value="14"/>
</dbReference>
<sequence>MQRTQDPSIRRPSKPLITITDVVMPLSQEASENPTLEHNLYHHCQSDTNSTEDSLPDSDSMPSHSYQDSPWAQPKALESLLKWESRIDGDDLDTASVNGSRSEVFASFCFSTIKDYNQVSRSELISAIMYVNQNRAGELFDLLVEQPDLVEMRDNRGNYLIHYAVTRGFLRIIDLLVSRGADPNKPNSQGQTPLHLAIMEQQVAALNHLILLGCNAELANNRGAQPIHLACELNDGESLKELLRSARIDINAPGEFGGTVIHCCCRKNSIECLRIVLDMGVDIFKTDAIGKYPVHVAVSSGSLDCLRILLEYEATTKTGGLGVGGSETEGAVNFIDNHLINLPDSEGETALHLAVNSGNIEMIDFCLDHGSDVAAMENHDFTAVHYAARRGEVMVLSRLLNWRPEETVSLLSGVNRNGHTPLHLAVMHNHADLTAYLIKWRSPMEVQDKDGWTPLLLATTKCAIAACLTLIQFGANLHALDLSQRNVLHLAIIHGALKDEALWKKIREHGLYKRLVGEEDEYGCTALHYATEGGISMLCVTRDLLASGANCLCQNGARETPLHLAAKQGCVATVESLLSTDHGLWSMNTSDAQGRTPLHIAAAHAQAHVVSLLIAKGSSFRRCQKGRTPLHWAAQAGSLETCKVILGANTCIIDARDFRGMTALHYAAQKDHDSVVTYLMDKEAKFTQDRNGLYFTSFAFKKENLKAARAIINNKRWDEIIELLNHTDQCPIEKVIREIPSLCPIIMDRYIKEEGNPGKPNYEIFYTAGRRRIQTILSYVIAFTSAACMLQDIILIFSEGLKFFKDLINFYSLGVFAVATAYAVMSLHKVIDHNFIELGAIALFLSWSYFVIHLMRFKIVGIFVVMFFQVAKTLGKSAVVVVIVLISCALPFFVLFKLPDFEAFRKMPEATKRALAQCFPAYEYIYKKDMNGSDPTEMTPMLSTFQTPELAILNTFSMALGDFNLVDTIIGPLTDDNLLTMHFPEVTLVMFVIFLLFAPMSLTNLLVGLAVGDIDAVRQQAAIRLISQTVDWHDRIEAALPRKLYGLIASSVWKSKLSLDSPSVLISKEEKNNMNCGSKTADFSVLCLPELLRLMELKNKETRELIATMNEQLNLRELDETTTDKTVSKIY</sequence>
<feature type="compositionally biased region" description="Polar residues" evidence="13">
    <location>
        <begin position="60"/>
        <end position="70"/>
    </location>
</feature>
<dbReference type="AlphaFoldDB" id="A0A158R6C9"/>
<dbReference type="OrthoDB" id="1661883at2759"/>
<dbReference type="SUPFAM" id="SSF48403">
    <property type="entry name" value="Ankyrin repeat"/>
    <property type="match status" value="2"/>
</dbReference>
<evidence type="ECO:0000256" key="13">
    <source>
        <dbReference type="SAM" id="MobiDB-lite"/>
    </source>
</evidence>
<organism evidence="18">
    <name type="scientific">Taenia asiatica</name>
    <name type="common">Asian tapeworm</name>
    <dbReference type="NCBI Taxonomy" id="60517"/>
    <lineage>
        <taxon>Eukaryota</taxon>
        <taxon>Metazoa</taxon>
        <taxon>Spiralia</taxon>
        <taxon>Lophotrochozoa</taxon>
        <taxon>Platyhelminthes</taxon>
        <taxon>Cestoda</taxon>
        <taxon>Eucestoda</taxon>
        <taxon>Cyclophyllidea</taxon>
        <taxon>Taeniidae</taxon>
        <taxon>Taenia</taxon>
    </lineage>
</organism>
<evidence type="ECO:0000256" key="1">
    <source>
        <dbReference type="ARBA" id="ARBA00004141"/>
    </source>
</evidence>
<evidence type="ECO:0000256" key="6">
    <source>
        <dbReference type="ARBA" id="ARBA00022989"/>
    </source>
</evidence>
<dbReference type="GO" id="GO:0005216">
    <property type="term" value="F:monoatomic ion channel activity"/>
    <property type="evidence" value="ECO:0007669"/>
    <property type="project" value="InterPro"/>
</dbReference>
<reference evidence="16 17" key="2">
    <citation type="submission" date="2018-11" db="EMBL/GenBank/DDBJ databases">
        <authorList>
            <consortium name="Pathogen Informatics"/>
        </authorList>
    </citation>
    <scope>NUCLEOTIDE SEQUENCE [LARGE SCALE GENOMIC DNA]</scope>
</reference>
<feature type="repeat" description="ANK" evidence="12">
    <location>
        <begin position="625"/>
        <end position="646"/>
    </location>
</feature>
<evidence type="ECO:0000256" key="5">
    <source>
        <dbReference type="ARBA" id="ARBA00022737"/>
    </source>
</evidence>
<dbReference type="PROSITE" id="PS50088">
    <property type="entry name" value="ANK_REPEAT"/>
    <property type="match status" value="8"/>
</dbReference>
<dbReference type="InterPro" id="IPR002110">
    <property type="entry name" value="Ankyrin_rpt"/>
</dbReference>
<gene>
    <name evidence="16" type="ORF">TASK_LOCUS23</name>
</gene>
<evidence type="ECO:0000256" key="14">
    <source>
        <dbReference type="SAM" id="Phobius"/>
    </source>
</evidence>
<dbReference type="InterPro" id="IPR036770">
    <property type="entry name" value="Ankyrin_rpt-contain_sf"/>
</dbReference>
<evidence type="ECO:0000256" key="12">
    <source>
        <dbReference type="PROSITE-ProRule" id="PRU00023"/>
    </source>
</evidence>
<accession>A0A158R6C9</accession>
<protein>
    <submittedName>
        <fullName evidence="18">ANK_REP_REGION domain-containing protein</fullName>
    </submittedName>
</protein>
<dbReference type="InterPro" id="IPR005821">
    <property type="entry name" value="Ion_trans_dom"/>
</dbReference>
<dbReference type="Pfam" id="PF00023">
    <property type="entry name" value="Ank"/>
    <property type="match status" value="1"/>
</dbReference>
<dbReference type="GO" id="GO:1902495">
    <property type="term" value="C:transmembrane transporter complex"/>
    <property type="evidence" value="ECO:0007669"/>
    <property type="project" value="TreeGrafter"/>
</dbReference>
<feature type="repeat" description="ANK" evidence="12">
    <location>
        <begin position="346"/>
        <end position="378"/>
    </location>
</feature>
<evidence type="ECO:0000256" key="3">
    <source>
        <dbReference type="ARBA" id="ARBA00022606"/>
    </source>
</evidence>
<evidence type="ECO:0000256" key="4">
    <source>
        <dbReference type="ARBA" id="ARBA00022692"/>
    </source>
</evidence>
<evidence type="ECO:0000256" key="11">
    <source>
        <dbReference type="ARBA" id="ARBA00023303"/>
    </source>
</evidence>
<feature type="transmembrane region" description="Helical" evidence="14">
    <location>
        <begin position="988"/>
        <end position="1011"/>
    </location>
</feature>
<feature type="repeat" description="ANK" evidence="12">
    <location>
        <begin position="189"/>
        <end position="221"/>
    </location>
</feature>
<keyword evidence="3" id="KW-0716">Sensory transduction</keyword>
<dbReference type="Pfam" id="PF00520">
    <property type="entry name" value="Ion_trans"/>
    <property type="match status" value="1"/>
</dbReference>
<dbReference type="Pfam" id="PF12796">
    <property type="entry name" value="Ank_2"/>
    <property type="match status" value="5"/>
</dbReference>
<evidence type="ECO:0000256" key="2">
    <source>
        <dbReference type="ARBA" id="ARBA00022448"/>
    </source>
</evidence>
<reference evidence="18" key="1">
    <citation type="submission" date="2016-04" db="UniProtKB">
        <authorList>
            <consortium name="WormBaseParasite"/>
        </authorList>
    </citation>
    <scope>IDENTIFICATION</scope>
</reference>
<dbReference type="InterPro" id="IPR052076">
    <property type="entry name" value="TRP_cation_channel"/>
</dbReference>
<evidence type="ECO:0000256" key="10">
    <source>
        <dbReference type="ARBA" id="ARBA00023180"/>
    </source>
</evidence>
<dbReference type="EMBL" id="UYRS01000002">
    <property type="protein sequence ID" value="VDK20055.1"/>
    <property type="molecule type" value="Genomic_DNA"/>
</dbReference>
<feature type="repeat" description="ANK" evidence="12">
    <location>
        <begin position="156"/>
        <end position="188"/>
    </location>
</feature>
<feature type="transmembrane region" description="Helical" evidence="14">
    <location>
        <begin position="808"/>
        <end position="827"/>
    </location>
</feature>
<keyword evidence="9 14" id="KW-0472">Membrane</keyword>
<evidence type="ECO:0000259" key="15">
    <source>
        <dbReference type="Pfam" id="PF00520"/>
    </source>
</evidence>
<dbReference type="WBParaSite" id="TASK_0000002201-mRNA-1">
    <property type="protein sequence ID" value="TASK_0000002201-mRNA-1"/>
    <property type="gene ID" value="TASK_0000002201"/>
</dbReference>
<keyword evidence="8" id="KW-0406">Ion transport</keyword>
<keyword evidence="11" id="KW-0407">Ion channel</keyword>
<feature type="repeat" description="ANK" evidence="12">
    <location>
        <begin position="417"/>
        <end position="449"/>
    </location>
</feature>
<keyword evidence="6 14" id="KW-1133">Transmembrane helix</keyword>
<keyword evidence="17" id="KW-1185">Reference proteome</keyword>
<evidence type="ECO:0000313" key="16">
    <source>
        <dbReference type="EMBL" id="VDK20055.1"/>
    </source>
</evidence>
<dbReference type="PROSITE" id="PS50297">
    <property type="entry name" value="ANK_REP_REGION"/>
    <property type="match status" value="8"/>
</dbReference>
<feature type="repeat" description="ANK" evidence="12">
    <location>
        <begin position="593"/>
        <end position="625"/>
    </location>
</feature>
<evidence type="ECO:0000313" key="17">
    <source>
        <dbReference type="Proteomes" id="UP000282613"/>
    </source>
</evidence>
<name>A0A158R6C9_TAEAS</name>
<dbReference type="STRING" id="60517.A0A158R6C9"/>
<keyword evidence="7 12" id="KW-0040">ANK repeat</keyword>
<evidence type="ECO:0000256" key="9">
    <source>
        <dbReference type="ARBA" id="ARBA00023136"/>
    </source>
</evidence>
<feature type="repeat" description="ANK" evidence="12">
    <location>
        <begin position="659"/>
        <end position="691"/>
    </location>
</feature>
<keyword evidence="2" id="KW-0813">Transport</keyword>
<evidence type="ECO:0000256" key="8">
    <source>
        <dbReference type="ARBA" id="ARBA00023065"/>
    </source>
</evidence>
<feature type="repeat" description="ANK" evidence="12">
    <location>
        <begin position="289"/>
        <end position="314"/>
    </location>
</feature>
<comment type="subcellular location">
    <subcellularLocation>
        <location evidence="1">Membrane</location>
        <topology evidence="1">Multi-pass membrane protein</topology>
    </subcellularLocation>
</comment>
<dbReference type="Gene3D" id="1.25.40.20">
    <property type="entry name" value="Ankyrin repeat-containing domain"/>
    <property type="match status" value="3"/>
</dbReference>